<feature type="domain" description="Core-binding (CB)" evidence="7">
    <location>
        <begin position="1"/>
        <end position="89"/>
    </location>
</feature>
<keyword evidence="2" id="KW-0229">DNA integration</keyword>
<dbReference type="InterPro" id="IPR002104">
    <property type="entry name" value="Integrase_catalytic"/>
</dbReference>
<comment type="caution">
    <text evidence="8">The sequence shown here is derived from an EMBL/GenBank/DDBJ whole genome shotgun (WGS) entry which is preliminary data.</text>
</comment>
<dbReference type="Pfam" id="PF00589">
    <property type="entry name" value="Phage_integrase"/>
    <property type="match status" value="1"/>
</dbReference>
<reference evidence="8 9" key="1">
    <citation type="submission" date="2018-01" db="EMBL/GenBank/DDBJ databases">
        <title>Genomic Encyclopedia of Type Strains, Phase I: the one thousand microbial genomes (KMG-I) project.</title>
        <authorList>
            <person name="Goeker M."/>
        </authorList>
    </citation>
    <scope>NUCLEOTIDE SEQUENCE [LARGE SCALE GENOMIC DNA]</scope>
    <source>
        <strain evidence="8 9">DSM 17960</strain>
    </source>
</reference>
<evidence type="ECO:0000313" key="8">
    <source>
        <dbReference type="EMBL" id="POS00685.1"/>
    </source>
</evidence>
<dbReference type="InterPro" id="IPR050090">
    <property type="entry name" value="Tyrosine_recombinase_XerCD"/>
</dbReference>
<dbReference type="Proteomes" id="UP000237056">
    <property type="component" value="Unassembled WGS sequence"/>
</dbReference>
<dbReference type="PROSITE" id="PS51898">
    <property type="entry name" value="TYR_RECOMBINASE"/>
    <property type="match status" value="1"/>
</dbReference>
<proteinExistence type="inferred from homology"/>
<accession>A0A2S4N4S0</accession>
<feature type="domain" description="Tyr recombinase" evidence="6">
    <location>
        <begin position="109"/>
        <end position="287"/>
    </location>
</feature>
<dbReference type="PROSITE" id="PS51900">
    <property type="entry name" value="CB"/>
    <property type="match status" value="1"/>
</dbReference>
<protein>
    <submittedName>
        <fullName evidence="8">Integrase/recombinase XerD</fullName>
    </submittedName>
</protein>
<dbReference type="EMBL" id="PQNY01000031">
    <property type="protein sequence ID" value="POS00685.1"/>
    <property type="molecule type" value="Genomic_DNA"/>
</dbReference>
<evidence type="ECO:0000259" key="6">
    <source>
        <dbReference type="PROSITE" id="PS51898"/>
    </source>
</evidence>
<dbReference type="AlphaFoldDB" id="A0A2S4N4S0"/>
<sequence length="287" mass="34340">MMIENTINDFRRELLNLGYSKTAVNNYPKYAQNLLDYIKEIPQKITDTHIKNYHKYLQTKPNQKRKGVISPSHIYSQLLAIKLYFEYLERTKNIKRNPYNLRIKQTTKSERIVFTQEEIKLLYQNCQNIIEKTILHLCYGCGLRRTEVELLNLKDINFEQKLLFIRKGKGKKRRVIPLTEAIVNDFKDYFTETEIIRKEDQESFLININGSKMKGDNVYNLFKRILKRTQNIEHENYCLHSLRHSIATHLLENEMSIEMVRDFLGHTQLGTTQIYTRINFFKTKLHQ</sequence>
<dbReference type="Gene3D" id="1.10.150.130">
    <property type="match status" value="1"/>
</dbReference>
<dbReference type="RefSeq" id="WP_103727104.1">
    <property type="nucleotide sequence ID" value="NZ_PQNY01000031.1"/>
</dbReference>
<organism evidence="8 9">
    <name type="scientific">Flavobacterium croceum DSM 17960</name>
    <dbReference type="NCBI Taxonomy" id="1121886"/>
    <lineage>
        <taxon>Bacteria</taxon>
        <taxon>Pseudomonadati</taxon>
        <taxon>Bacteroidota</taxon>
        <taxon>Flavobacteriia</taxon>
        <taxon>Flavobacteriales</taxon>
        <taxon>Flavobacteriaceae</taxon>
        <taxon>Flavobacterium</taxon>
    </lineage>
</organism>
<dbReference type="OrthoDB" id="9801717at2"/>
<keyword evidence="4" id="KW-0233">DNA recombination</keyword>
<dbReference type="PANTHER" id="PTHR30349">
    <property type="entry name" value="PHAGE INTEGRASE-RELATED"/>
    <property type="match status" value="1"/>
</dbReference>
<dbReference type="InterPro" id="IPR013762">
    <property type="entry name" value="Integrase-like_cat_sf"/>
</dbReference>
<dbReference type="InterPro" id="IPR011010">
    <property type="entry name" value="DNA_brk_join_enz"/>
</dbReference>
<dbReference type="GO" id="GO:0015074">
    <property type="term" value="P:DNA integration"/>
    <property type="evidence" value="ECO:0007669"/>
    <property type="project" value="UniProtKB-KW"/>
</dbReference>
<evidence type="ECO:0000256" key="1">
    <source>
        <dbReference type="ARBA" id="ARBA00008857"/>
    </source>
</evidence>
<keyword evidence="9" id="KW-1185">Reference proteome</keyword>
<evidence type="ECO:0000256" key="4">
    <source>
        <dbReference type="ARBA" id="ARBA00023172"/>
    </source>
</evidence>
<keyword evidence="3 5" id="KW-0238">DNA-binding</keyword>
<dbReference type="GO" id="GO:0006310">
    <property type="term" value="P:DNA recombination"/>
    <property type="evidence" value="ECO:0007669"/>
    <property type="project" value="UniProtKB-KW"/>
</dbReference>
<dbReference type="SUPFAM" id="SSF56349">
    <property type="entry name" value="DNA breaking-rejoining enzymes"/>
    <property type="match status" value="1"/>
</dbReference>
<dbReference type="GO" id="GO:0003677">
    <property type="term" value="F:DNA binding"/>
    <property type="evidence" value="ECO:0007669"/>
    <property type="project" value="UniProtKB-UniRule"/>
</dbReference>
<evidence type="ECO:0000256" key="3">
    <source>
        <dbReference type="ARBA" id="ARBA00023125"/>
    </source>
</evidence>
<comment type="similarity">
    <text evidence="1">Belongs to the 'phage' integrase family.</text>
</comment>
<evidence type="ECO:0000259" key="7">
    <source>
        <dbReference type="PROSITE" id="PS51900"/>
    </source>
</evidence>
<evidence type="ECO:0000313" key="9">
    <source>
        <dbReference type="Proteomes" id="UP000237056"/>
    </source>
</evidence>
<dbReference type="InterPro" id="IPR010998">
    <property type="entry name" value="Integrase_recombinase_N"/>
</dbReference>
<dbReference type="InterPro" id="IPR044068">
    <property type="entry name" value="CB"/>
</dbReference>
<gene>
    <name evidence="8" type="ORF">Q361_1316</name>
</gene>
<dbReference type="PANTHER" id="PTHR30349:SF41">
    <property type="entry name" value="INTEGRASE_RECOMBINASE PROTEIN MJ0367-RELATED"/>
    <property type="match status" value="1"/>
</dbReference>
<evidence type="ECO:0000256" key="5">
    <source>
        <dbReference type="PROSITE-ProRule" id="PRU01248"/>
    </source>
</evidence>
<name>A0A2S4N4S0_9FLAO</name>
<dbReference type="Gene3D" id="1.10.443.10">
    <property type="entry name" value="Intergrase catalytic core"/>
    <property type="match status" value="1"/>
</dbReference>
<evidence type="ECO:0000256" key="2">
    <source>
        <dbReference type="ARBA" id="ARBA00022908"/>
    </source>
</evidence>